<protein>
    <recommendedName>
        <fullName evidence="2">NTF2-like domain-containing protein</fullName>
    </recommendedName>
</protein>
<keyword evidence="1" id="KW-0732">Signal</keyword>
<evidence type="ECO:0000313" key="4">
    <source>
        <dbReference type="Proteomes" id="UP001161757"/>
    </source>
</evidence>
<gene>
    <name evidence="3" type="ORF">HRR80_004708</name>
</gene>
<accession>A0AAN6IUR3</accession>
<dbReference type="EMBL" id="JAJGCB010000008">
    <property type="protein sequence ID" value="KAJ8991367.1"/>
    <property type="molecule type" value="Genomic_DNA"/>
</dbReference>
<evidence type="ECO:0000259" key="2">
    <source>
        <dbReference type="Pfam" id="PF26534"/>
    </source>
</evidence>
<dbReference type="Pfam" id="PF26534">
    <property type="entry name" value="NTF2_7"/>
    <property type="match status" value="1"/>
</dbReference>
<reference evidence="3" key="1">
    <citation type="submission" date="2023-01" db="EMBL/GenBank/DDBJ databases">
        <title>Exophiala dermititidis isolated from Cystic Fibrosis Patient.</title>
        <authorList>
            <person name="Kurbessoian T."/>
            <person name="Crocker A."/>
            <person name="Murante D."/>
            <person name="Hogan D.A."/>
            <person name="Stajich J.E."/>
        </authorList>
    </citation>
    <scope>NUCLEOTIDE SEQUENCE</scope>
    <source>
        <strain evidence="3">Ex8</strain>
    </source>
</reference>
<feature type="chain" id="PRO_5042876669" description="NTF2-like domain-containing protein" evidence="1">
    <location>
        <begin position="19"/>
        <end position="179"/>
    </location>
</feature>
<sequence length="179" mass="19337">MKSFTTLIAIALVSSAHAAPWGHLGDFWGIFNPTKCLNQQTAQYLVDGFGGLISNYTTADAEKYLGDNFTDVSDSINSLSGQPVGSVTFPSKQAFEAGQGSQPHVPFQLLAIDAVTCDTIALRWVVGLQPEPAKGITILKAENPKQQKDTWQIKTIYTEFNSIAWLKDIGGNVTLPSFG</sequence>
<feature type="signal peptide" evidence="1">
    <location>
        <begin position="1"/>
        <end position="18"/>
    </location>
</feature>
<feature type="domain" description="NTF2-like" evidence="2">
    <location>
        <begin position="35"/>
        <end position="171"/>
    </location>
</feature>
<comment type="caution">
    <text evidence="3">The sequence shown here is derived from an EMBL/GenBank/DDBJ whole genome shotgun (WGS) entry which is preliminary data.</text>
</comment>
<dbReference type="InterPro" id="IPR058645">
    <property type="entry name" value="NTF2-like_dom_7"/>
</dbReference>
<name>A0AAN6IUR3_EXODE</name>
<evidence type="ECO:0000313" key="3">
    <source>
        <dbReference type="EMBL" id="KAJ8991367.1"/>
    </source>
</evidence>
<evidence type="ECO:0000256" key="1">
    <source>
        <dbReference type="SAM" id="SignalP"/>
    </source>
</evidence>
<dbReference type="Proteomes" id="UP001161757">
    <property type="component" value="Unassembled WGS sequence"/>
</dbReference>
<organism evidence="3 4">
    <name type="scientific">Exophiala dermatitidis</name>
    <name type="common">Black yeast-like fungus</name>
    <name type="synonym">Wangiella dermatitidis</name>
    <dbReference type="NCBI Taxonomy" id="5970"/>
    <lineage>
        <taxon>Eukaryota</taxon>
        <taxon>Fungi</taxon>
        <taxon>Dikarya</taxon>
        <taxon>Ascomycota</taxon>
        <taxon>Pezizomycotina</taxon>
        <taxon>Eurotiomycetes</taxon>
        <taxon>Chaetothyriomycetidae</taxon>
        <taxon>Chaetothyriales</taxon>
        <taxon>Herpotrichiellaceae</taxon>
        <taxon>Exophiala</taxon>
    </lineage>
</organism>
<proteinExistence type="predicted"/>
<dbReference type="AlphaFoldDB" id="A0AAN6IUR3"/>